<dbReference type="InterPro" id="IPR016181">
    <property type="entry name" value="Acyl_CoA_acyltransferase"/>
</dbReference>
<dbReference type="GO" id="GO:0016747">
    <property type="term" value="F:acyltransferase activity, transferring groups other than amino-acyl groups"/>
    <property type="evidence" value="ECO:0007669"/>
    <property type="project" value="InterPro"/>
</dbReference>
<evidence type="ECO:0000313" key="2">
    <source>
        <dbReference type="EMBL" id="OUS33601.1"/>
    </source>
</evidence>
<dbReference type="Proteomes" id="UP000227088">
    <property type="component" value="Unassembled WGS sequence"/>
</dbReference>
<feature type="non-terminal residue" evidence="2">
    <location>
        <position position="1"/>
    </location>
</feature>
<dbReference type="EMBL" id="MABE01000744">
    <property type="protein sequence ID" value="OUS33601.1"/>
    <property type="molecule type" value="Genomic_DNA"/>
</dbReference>
<organism evidence="2 3">
    <name type="scientific">Oleispira antarctica</name>
    <dbReference type="NCBI Taxonomy" id="188908"/>
    <lineage>
        <taxon>Bacteria</taxon>
        <taxon>Pseudomonadati</taxon>
        <taxon>Pseudomonadota</taxon>
        <taxon>Gammaproteobacteria</taxon>
        <taxon>Oceanospirillales</taxon>
        <taxon>Oceanospirillaceae</taxon>
        <taxon>Oleispira</taxon>
    </lineage>
</organism>
<sequence>RYFEKVNRPFRVVVREEYSEAIDSAAHDISLKKVDRVPLMIHRSISDLQTPSDLDWKIVCDDKILQDYQEVMASAFVFPDWLIKKVLSSALLNEKHLVMLVGYENGVACTGAMLIQQGDLAGIYWVGTKQGFERKGLAAKATTQAILIGRERGCTWSVLQASDKGRAVYERMGFETKAHYHYQVYQPELVEA</sequence>
<protein>
    <recommendedName>
        <fullName evidence="1">N-acetyltransferase domain-containing protein</fullName>
    </recommendedName>
</protein>
<dbReference type="Pfam" id="PF00583">
    <property type="entry name" value="Acetyltransf_1"/>
    <property type="match status" value="1"/>
</dbReference>
<comment type="caution">
    <text evidence="2">The sequence shown here is derived from an EMBL/GenBank/DDBJ whole genome shotgun (WGS) entry which is preliminary data.</text>
</comment>
<dbReference type="AlphaFoldDB" id="A0A1Y5H8S4"/>
<gene>
    <name evidence="2" type="ORF">A9R00_12985</name>
</gene>
<feature type="domain" description="N-acetyltransferase" evidence="1">
    <location>
        <begin position="58"/>
        <end position="192"/>
    </location>
</feature>
<reference evidence="3" key="1">
    <citation type="journal article" date="2017" name="Proc. Natl. Acad. Sci. U.S.A.">
        <title>Simulation of Deepwater Horizon oil plume reveals substrate specialization within a complex community of hydrocarbon degraders.</title>
        <authorList>
            <person name="Hu P."/>
            <person name="Dubinsky E.A."/>
            <person name="Probst A.J."/>
            <person name="Wang J."/>
            <person name="Sieber C.M.K."/>
            <person name="Tom L.M."/>
            <person name="Gardinali P."/>
            <person name="Banfield J.F."/>
            <person name="Atlas R.M."/>
            <person name="Andersen G.L."/>
        </authorList>
    </citation>
    <scope>NUCLEOTIDE SEQUENCE [LARGE SCALE GENOMIC DNA]</scope>
</reference>
<dbReference type="PROSITE" id="PS51186">
    <property type="entry name" value="GNAT"/>
    <property type="match status" value="1"/>
</dbReference>
<dbReference type="InterPro" id="IPR000182">
    <property type="entry name" value="GNAT_dom"/>
</dbReference>
<dbReference type="SUPFAM" id="SSF55729">
    <property type="entry name" value="Acyl-CoA N-acyltransferases (Nat)"/>
    <property type="match status" value="1"/>
</dbReference>
<evidence type="ECO:0000259" key="1">
    <source>
        <dbReference type="PROSITE" id="PS51186"/>
    </source>
</evidence>
<dbReference type="Gene3D" id="3.40.630.30">
    <property type="match status" value="1"/>
</dbReference>
<proteinExistence type="predicted"/>
<accession>A0A1Y5H8S4</accession>
<name>A0A1Y5H8S4_OLEAN</name>
<evidence type="ECO:0000313" key="3">
    <source>
        <dbReference type="Proteomes" id="UP000227088"/>
    </source>
</evidence>